<dbReference type="CDD" id="cd03404">
    <property type="entry name" value="SPFH_HflK"/>
    <property type="match status" value="1"/>
</dbReference>
<dbReference type="Pfam" id="PF01145">
    <property type="entry name" value="Band_7"/>
    <property type="match status" value="1"/>
</dbReference>
<feature type="transmembrane region" description="Helical" evidence="3">
    <location>
        <begin position="148"/>
        <end position="169"/>
    </location>
</feature>
<dbReference type="Gene3D" id="3.30.479.30">
    <property type="entry name" value="Band 7 domain"/>
    <property type="match status" value="1"/>
</dbReference>
<keyword evidence="3" id="KW-0472">Membrane</keyword>
<evidence type="ECO:0000256" key="3">
    <source>
        <dbReference type="SAM" id="Phobius"/>
    </source>
</evidence>
<dbReference type="InterPro" id="IPR010201">
    <property type="entry name" value="HflK"/>
</dbReference>
<organism evidence="5 6">
    <name type="scientific">Candidatus Auribacter fodinae</name>
    <dbReference type="NCBI Taxonomy" id="2093366"/>
    <lineage>
        <taxon>Bacteria</taxon>
        <taxon>Pseudomonadati</taxon>
        <taxon>Candidatus Auribacterota</taxon>
        <taxon>Candidatus Auribacteria</taxon>
        <taxon>Candidatus Auribacterales</taxon>
        <taxon>Candidatus Auribacteraceae</taxon>
        <taxon>Candidatus Auribacter</taxon>
    </lineage>
</organism>
<dbReference type="Proteomes" id="UP000266426">
    <property type="component" value="Unassembled WGS sequence"/>
</dbReference>
<evidence type="ECO:0000259" key="4">
    <source>
        <dbReference type="SMART" id="SM00244"/>
    </source>
</evidence>
<feature type="domain" description="Band 7" evidence="4">
    <location>
        <begin position="308"/>
        <end position="509"/>
    </location>
</feature>
<keyword evidence="5" id="KW-0645">Protease</keyword>
<proteinExistence type="inferred from homology"/>
<comment type="subcellular location">
    <subcellularLocation>
        <location evidence="1">Membrane</location>
        <topology evidence="1">Single-pass membrane protein</topology>
    </subcellularLocation>
</comment>
<dbReference type="InterPro" id="IPR036013">
    <property type="entry name" value="Band_7/SPFH_dom_sf"/>
</dbReference>
<feature type="transmembrane region" description="Helical" evidence="3">
    <location>
        <begin position="181"/>
        <end position="206"/>
    </location>
</feature>
<feature type="transmembrane region" description="Helical" evidence="3">
    <location>
        <begin position="292"/>
        <end position="313"/>
    </location>
</feature>
<reference evidence="5 6" key="1">
    <citation type="journal article" date="2017" name="ISME J.">
        <title>Energy and carbon metabolisms in a deep terrestrial subsurface fluid microbial community.</title>
        <authorList>
            <person name="Momper L."/>
            <person name="Jungbluth S.P."/>
            <person name="Lee M.D."/>
            <person name="Amend J.P."/>
        </authorList>
    </citation>
    <scope>NUCLEOTIDE SEQUENCE [LARGE SCALE GENOMIC DNA]</scope>
    <source>
        <strain evidence="5">SURF_26</strain>
    </source>
</reference>
<dbReference type="PANTHER" id="PTHR42911">
    <property type="entry name" value="MODULATOR OF FTSH PROTEASE HFLC"/>
    <property type="match status" value="1"/>
</dbReference>
<dbReference type="PANTHER" id="PTHR42911:SF1">
    <property type="entry name" value="MODULATOR OF FTSH PROTEASE HFLC"/>
    <property type="match status" value="1"/>
</dbReference>
<feature type="transmembrane region" description="Helical" evidence="3">
    <location>
        <begin position="46"/>
        <end position="65"/>
    </location>
</feature>
<name>A0A3A4R031_9BACT</name>
<keyword evidence="5" id="KW-0378">Hydrolase</keyword>
<keyword evidence="3" id="KW-1133">Transmembrane helix</keyword>
<feature type="transmembrane region" description="Helical" evidence="3">
    <location>
        <begin position="212"/>
        <end position="237"/>
    </location>
</feature>
<protein>
    <submittedName>
        <fullName evidence="5">Protease modulator HflK</fullName>
    </submittedName>
</protein>
<gene>
    <name evidence="5" type="ORF">C4541_08365</name>
</gene>
<feature type="transmembrane region" description="Helical" evidence="3">
    <location>
        <begin position="108"/>
        <end position="128"/>
    </location>
</feature>
<evidence type="ECO:0000256" key="2">
    <source>
        <dbReference type="ARBA" id="ARBA00006971"/>
    </source>
</evidence>
<comment type="similarity">
    <text evidence="2">Belongs to the band 7/mec-2 family. HflK subfamily.</text>
</comment>
<evidence type="ECO:0000313" key="6">
    <source>
        <dbReference type="Proteomes" id="UP000266426"/>
    </source>
</evidence>
<sequence>MPNSATIVPSRKFETVALIGSVVQLLCAVALAIVGTVVELPALKQLGAFSGAGVVVWILTFLHLFQIRLTRIEAEQSSETDTGTSAMFQDEGGSLLSAKRKLAQMEKWFLPIVSGLIGIVLVIGAIVYFKSALSLVLLIEKNLIMPSIVAMAVIAFVSFVFGRFVAGLAQSESDAYRFRGASGWLLCSALLTVLSALAIVLYHFGYSWGVSVIIYALPVIYGLIGIDLTAHVVLDFYRPRVSGQKERPPYQGFILGLISEPQNIARATAHTLDYQFGFKLSETWFYHFVERIIAPLILFQILVLYCMSAIVIVQPHETALVERFGNPVHDRGALEPGLHFKYPWPIEKARIIETGRVQSVYINHHDDDEDVILWSVSHHTGGNMLLVPVKESVETTGDYTAGSSSVPVSLAMVSVEIQFTVNDPFAYLYNHENMKALIYNIGWRELVHAASTTDLFDLLGDRRINLNTILHKRIQQKADALKTGVTISFVGVHDMHPPAEVGPSFEAVVESLEEKQTAILEAEQYTHKILPLAQATAQEMVYQAESYAYSQKILGKAQLGLFRQQETAYVTAPSAFVWRNYLSTVLESLRTAKKIIISKSLQNDQTHIIDLKDKTPVGLLDLQLPKPTEE</sequence>
<dbReference type="GO" id="GO:0008233">
    <property type="term" value="F:peptidase activity"/>
    <property type="evidence" value="ECO:0007669"/>
    <property type="project" value="UniProtKB-KW"/>
</dbReference>
<dbReference type="AlphaFoldDB" id="A0A3A4R031"/>
<feature type="transmembrane region" description="Helical" evidence="3">
    <location>
        <begin position="16"/>
        <end position="34"/>
    </location>
</feature>
<dbReference type="InterPro" id="IPR001107">
    <property type="entry name" value="Band_7"/>
</dbReference>
<evidence type="ECO:0000313" key="5">
    <source>
        <dbReference type="EMBL" id="RJP58319.1"/>
    </source>
</evidence>
<dbReference type="GO" id="GO:0006508">
    <property type="term" value="P:proteolysis"/>
    <property type="evidence" value="ECO:0007669"/>
    <property type="project" value="UniProtKB-KW"/>
</dbReference>
<dbReference type="EMBL" id="QZJZ01000068">
    <property type="protein sequence ID" value="RJP58319.1"/>
    <property type="molecule type" value="Genomic_DNA"/>
</dbReference>
<keyword evidence="3" id="KW-0812">Transmembrane</keyword>
<dbReference type="SMART" id="SM00244">
    <property type="entry name" value="PHB"/>
    <property type="match status" value="1"/>
</dbReference>
<accession>A0A3A4R031</accession>
<dbReference type="SUPFAM" id="SSF117892">
    <property type="entry name" value="Band 7/SPFH domain"/>
    <property type="match status" value="1"/>
</dbReference>
<evidence type="ECO:0000256" key="1">
    <source>
        <dbReference type="ARBA" id="ARBA00004167"/>
    </source>
</evidence>
<dbReference type="GO" id="GO:0016020">
    <property type="term" value="C:membrane"/>
    <property type="evidence" value="ECO:0007669"/>
    <property type="project" value="UniProtKB-SubCell"/>
</dbReference>
<comment type="caution">
    <text evidence="5">The sequence shown here is derived from an EMBL/GenBank/DDBJ whole genome shotgun (WGS) entry which is preliminary data.</text>
</comment>